<dbReference type="AlphaFoldDB" id="A0AAE3YSM8"/>
<dbReference type="PANTHER" id="PTHR43798:SF31">
    <property type="entry name" value="AB HYDROLASE SUPERFAMILY PROTEIN YCLE"/>
    <property type="match status" value="1"/>
</dbReference>
<keyword evidence="1" id="KW-0378">Hydrolase</keyword>
<feature type="domain" description="AB hydrolase-1" evidence="2">
    <location>
        <begin position="32"/>
        <end position="290"/>
    </location>
</feature>
<dbReference type="Pfam" id="PF12697">
    <property type="entry name" value="Abhydrolase_6"/>
    <property type="match status" value="1"/>
</dbReference>
<name>A0AAE3YSM8_9ACTN</name>
<dbReference type="SUPFAM" id="SSF53474">
    <property type="entry name" value="alpha/beta-Hydrolases"/>
    <property type="match status" value="1"/>
</dbReference>
<dbReference type="InterPro" id="IPR000073">
    <property type="entry name" value="AB_hydrolase_1"/>
</dbReference>
<dbReference type="PANTHER" id="PTHR43798">
    <property type="entry name" value="MONOACYLGLYCEROL LIPASE"/>
    <property type="match status" value="1"/>
</dbReference>
<dbReference type="InterPro" id="IPR029058">
    <property type="entry name" value="AB_hydrolase_fold"/>
</dbReference>
<sequence length="315" mass="33806">MNVTLNGDMLAPHYRMASWLCTPDRPTRTVQVLLAGLTYDHRYWTTSARPAGRSYAQEAVAAGYAVLYVDRLGTGRSDRPPAGEVDVVSEAYVAHQVVAAVRDGRLGWYETVIAVGHSYGSMIWTVEAAAYDDVDALALTGYMHGADPLAQEAARARLHPAAADPAFAGSPDGYLTTMPGTRGALFHYLPGSSRRLVALDERMKSTGTIGELASLAAIADPGYTRRLRRPVLLLLGDHDALFCNPRAGLRCGSAADLCAREGTLFGRARLSAVLVKDTGHSITMHQSAPRAARAISDWARTIRGPGRTPDARSCT</sequence>
<accession>A0AAE3YSM8</accession>
<gene>
    <name evidence="3" type="ORF">J2S41_004407</name>
</gene>
<dbReference type="InterPro" id="IPR050266">
    <property type="entry name" value="AB_hydrolase_sf"/>
</dbReference>
<evidence type="ECO:0000259" key="2">
    <source>
        <dbReference type="Pfam" id="PF12697"/>
    </source>
</evidence>
<evidence type="ECO:0000313" key="3">
    <source>
        <dbReference type="EMBL" id="MDR7277629.1"/>
    </source>
</evidence>
<keyword evidence="4" id="KW-1185">Reference proteome</keyword>
<dbReference type="GO" id="GO:0016787">
    <property type="term" value="F:hydrolase activity"/>
    <property type="evidence" value="ECO:0007669"/>
    <property type="project" value="UniProtKB-KW"/>
</dbReference>
<protein>
    <submittedName>
        <fullName evidence="3">Pimeloyl-ACP methyl ester carboxylesterase</fullName>
    </submittedName>
</protein>
<proteinExistence type="predicted"/>
<evidence type="ECO:0000313" key="4">
    <source>
        <dbReference type="Proteomes" id="UP001183643"/>
    </source>
</evidence>
<comment type="caution">
    <text evidence="3">The sequence shown here is derived from an EMBL/GenBank/DDBJ whole genome shotgun (WGS) entry which is preliminary data.</text>
</comment>
<dbReference type="EMBL" id="JAVDYB010000001">
    <property type="protein sequence ID" value="MDR7277629.1"/>
    <property type="molecule type" value="Genomic_DNA"/>
</dbReference>
<dbReference type="Proteomes" id="UP001183643">
    <property type="component" value="Unassembled WGS sequence"/>
</dbReference>
<dbReference type="Gene3D" id="3.40.50.1820">
    <property type="entry name" value="alpha/beta hydrolase"/>
    <property type="match status" value="1"/>
</dbReference>
<dbReference type="RefSeq" id="WP_310370032.1">
    <property type="nucleotide sequence ID" value="NZ_JAVDYB010000001.1"/>
</dbReference>
<dbReference type="GO" id="GO:0016020">
    <property type="term" value="C:membrane"/>
    <property type="evidence" value="ECO:0007669"/>
    <property type="project" value="TreeGrafter"/>
</dbReference>
<organism evidence="3 4">
    <name type="scientific">Catenuloplanes atrovinosus</name>
    <dbReference type="NCBI Taxonomy" id="137266"/>
    <lineage>
        <taxon>Bacteria</taxon>
        <taxon>Bacillati</taxon>
        <taxon>Actinomycetota</taxon>
        <taxon>Actinomycetes</taxon>
        <taxon>Micromonosporales</taxon>
        <taxon>Micromonosporaceae</taxon>
        <taxon>Catenuloplanes</taxon>
    </lineage>
</organism>
<evidence type="ECO:0000256" key="1">
    <source>
        <dbReference type="ARBA" id="ARBA00022801"/>
    </source>
</evidence>
<reference evidence="3" key="1">
    <citation type="submission" date="2023-07" db="EMBL/GenBank/DDBJ databases">
        <title>Sequencing the genomes of 1000 actinobacteria strains.</title>
        <authorList>
            <person name="Klenk H.-P."/>
        </authorList>
    </citation>
    <scope>NUCLEOTIDE SEQUENCE</scope>
    <source>
        <strain evidence="3">DSM 44707</strain>
    </source>
</reference>